<feature type="compositionally biased region" description="Low complexity" evidence="1">
    <location>
        <begin position="425"/>
        <end position="460"/>
    </location>
</feature>
<organism evidence="2 3">
    <name type="scientific">Carpinus fangiana</name>
    <dbReference type="NCBI Taxonomy" id="176857"/>
    <lineage>
        <taxon>Eukaryota</taxon>
        <taxon>Viridiplantae</taxon>
        <taxon>Streptophyta</taxon>
        <taxon>Embryophyta</taxon>
        <taxon>Tracheophyta</taxon>
        <taxon>Spermatophyta</taxon>
        <taxon>Magnoliopsida</taxon>
        <taxon>eudicotyledons</taxon>
        <taxon>Gunneridae</taxon>
        <taxon>Pentapetalae</taxon>
        <taxon>rosids</taxon>
        <taxon>fabids</taxon>
        <taxon>Fagales</taxon>
        <taxon>Betulaceae</taxon>
        <taxon>Carpinus</taxon>
    </lineage>
</organism>
<feature type="compositionally biased region" description="Polar residues" evidence="1">
    <location>
        <begin position="407"/>
        <end position="424"/>
    </location>
</feature>
<feature type="compositionally biased region" description="Polar residues" evidence="1">
    <location>
        <begin position="461"/>
        <end position="470"/>
    </location>
</feature>
<evidence type="ECO:0000313" key="3">
    <source>
        <dbReference type="Proteomes" id="UP000327013"/>
    </source>
</evidence>
<keyword evidence="3" id="KW-1185">Reference proteome</keyword>
<dbReference type="Proteomes" id="UP000327013">
    <property type="component" value="Unassembled WGS sequence"/>
</dbReference>
<dbReference type="EMBL" id="VIBQ01000013">
    <property type="protein sequence ID" value="KAB8346194.1"/>
    <property type="molecule type" value="Genomic_DNA"/>
</dbReference>
<protein>
    <submittedName>
        <fullName evidence="2">Uncharacterized protein</fullName>
    </submittedName>
</protein>
<comment type="caution">
    <text evidence="2">The sequence shown here is derived from an EMBL/GenBank/DDBJ whole genome shotgun (WGS) entry which is preliminary data.</text>
</comment>
<feature type="region of interest" description="Disordered" evidence="1">
    <location>
        <begin position="407"/>
        <end position="473"/>
    </location>
</feature>
<feature type="compositionally biased region" description="Low complexity" evidence="1">
    <location>
        <begin position="554"/>
        <end position="568"/>
    </location>
</feature>
<feature type="region of interest" description="Disordered" evidence="1">
    <location>
        <begin position="676"/>
        <end position="696"/>
    </location>
</feature>
<evidence type="ECO:0000256" key="1">
    <source>
        <dbReference type="SAM" id="MobiDB-lite"/>
    </source>
</evidence>
<feature type="compositionally biased region" description="Low complexity" evidence="1">
    <location>
        <begin position="225"/>
        <end position="235"/>
    </location>
</feature>
<name>A0A5N6KUX9_9ROSI</name>
<accession>A0A5N6KUX9</accession>
<feature type="compositionally biased region" description="Polar residues" evidence="1">
    <location>
        <begin position="241"/>
        <end position="272"/>
    </location>
</feature>
<reference evidence="2 3" key="1">
    <citation type="submission" date="2019-06" db="EMBL/GenBank/DDBJ databases">
        <title>A chromosomal-level reference genome of Carpinus fangiana (Coryloideae, Betulaceae).</title>
        <authorList>
            <person name="Yang X."/>
            <person name="Wang Z."/>
            <person name="Zhang L."/>
            <person name="Hao G."/>
            <person name="Liu J."/>
            <person name="Yang Y."/>
        </authorList>
    </citation>
    <scope>NUCLEOTIDE SEQUENCE [LARGE SCALE GENOMIC DNA]</scope>
    <source>
        <strain evidence="2">Cfa_2016G</strain>
        <tissue evidence="2">Leaf</tissue>
    </source>
</reference>
<evidence type="ECO:0000313" key="2">
    <source>
        <dbReference type="EMBL" id="KAB8346194.1"/>
    </source>
</evidence>
<dbReference type="AlphaFoldDB" id="A0A5N6KUX9"/>
<feature type="region of interest" description="Disordered" evidence="1">
    <location>
        <begin position="215"/>
        <end position="272"/>
    </location>
</feature>
<feature type="region of interest" description="Disordered" evidence="1">
    <location>
        <begin position="522"/>
        <end position="601"/>
    </location>
</feature>
<proteinExistence type="predicted"/>
<sequence>MRYSLFFQASASIVSFTKSAAAEELAPDTEALLEEYPSFLRPALKSDVLAPAGLLEKRQQNGALCDTEDPLLLILESDAAATPFCSSFLQLPAETSYGIDEPTVTQRVTSTQYLRPSGTVIVTATVTASSTARLARRADPSEQDAALASAVSSACSCLDIPTSTVKIIATSPTVTHTRKVIKYADSPNTSTVYVTVPPAYSPTYSPPYYGPSNSSFISPSDPLRTGSQTSSSTSSAAVVPTYSNVEPPTYGSSSPTFTENSRTISLSTTSQPTFPVYTPPLYPTKNESSSVTPTFTDNSRTISINFSTATVPSNYPSSNTADTTCTETVTIMTSGNVTSYITPTFTDNSRTIRTSDYPSTSTLTTEIDVTVTATLTVTAPWSKSTATSWTAGPWNSTLSYPWGPTGTSPSISVPSESRTGSQGHPTYSTSTPLYPTGNTTTPSYPTGTGSSSTTSWTAGPWNSTLSSPTVGPTAAPPLAALRIPCQTPLRASGQHIPLEHVQRSSHLTQQGIPALTAPQAPSAFRPAAAQASKHHHSPPLYIPPATLQRPHTQPAPALSASPPAAAPASKPPQHHASPLLPPHRPRFPANPPPNSLSHRIHSNSDCNIHQHRQHLRLDARHHCCTATNINTRDQPVHVHLLRLRVTGHPDHDQRRARLHADRAAAVWRLLGARAQGDREGAQVKGAPQGALVQASG</sequence>
<feature type="compositionally biased region" description="Low complexity" evidence="1">
    <location>
        <begin position="522"/>
        <end position="531"/>
    </location>
</feature>
<gene>
    <name evidence="2" type="ORF">FH972_023239</name>
</gene>